<dbReference type="GeneTree" id="ENSGT01050000244866"/>
<dbReference type="GO" id="GO:0003810">
    <property type="term" value="F:protein-glutamine gamma-glutamyltransferase activity"/>
    <property type="evidence" value="ECO:0007669"/>
    <property type="project" value="TreeGrafter"/>
</dbReference>
<feature type="domain" description="Transglutaminase N-terminal" evidence="3">
    <location>
        <begin position="12"/>
        <end position="115"/>
    </location>
</feature>
<sequence>TNEQLVLFKIERCDLDIKTNSRNHRTELFGGERLIVRRGQPFSVILHLSPGSKALTPGPLPRKESDTKASFTLTDSTSETEWSASTTSDPSGKIASVSITSSPNAPIGLYSLEVDQDGQKTSLGRFILLFNTWCPSK</sequence>
<dbReference type="PANTHER" id="PTHR11590:SF6">
    <property type="entry name" value="PROTEIN-GLUTAMINE GAMMA-GLUTAMYLTRANSFERASE 2"/>
    <property type="match status" value="1"/>
</dbReference>
<feature type="compositionally biased region" description="Low complexity" evidence="2">
    <location>
        <begin position="74"/>
        <end position="89"/>
    </location>
</feature>
<dbReference type="InterPro" id="IPR013783">
    <property type="entry name" value="Ig-like_fold"/>
</dbReference>
<name>A0A3Q1FKC5_9TELE</name>
<dbReference type="InParanoid" id="A0A3Q1FKC5"/>
<keyword evidence="5" id="KW-1185">Reference proteome</keyword>
<dbReference type="InterPro" id="IPR050779">
    <property type="entry name" value="Transglutaminase"/>
</dbReference>
<evidence type="ECO:0000256" key="1">
    <source>
        <dbReference type="ARBA" id="ARBA00005968"/>
    </source>
</evidence>
<dbReference type="GO" id="GO:0007399">
    <property type="term" value="P:nervous system development"/>
    <property type="evidence" value="ECO:0007669"/>
    <property type="project" value="UniProtKB-ARBA"/>
</dbReference>
<protein>
    <recommendedName>
        <fullName evidence="3">Transglutaminase N-terminal domain-containing protein</fullName>
    </recommendedName>
</protein>
<dbReference type="Gene3D" id="2.60.40.10">
    <property type="entry name" value="Immunoglobulins"/>
    <property type="match status" value="1"/>
</dbReference>
<dbReference type="SUPFAM" id="SSF81296">
    <property type="entry name" value="E set domains"/>
    <property type="match status" value="1"/>
</dbReference>
<dbReference type="InterPro" id="IPR001102">
    <property type="entry name" value="Transglutaminase_N"/>
</dbReference>
<feature type="region of interest" description="Disordered" evidence="2">
    <location>
        <begin position="55"/>
        <end position="97"/>
    </location>
</feature>
<reference evidence="4" key="2">
    <citation type="submission" date="2025-09" db="UniProtKB">
        <authorList>
            <consortium name="Ensembl"/>
        </authorList>
    </citation>
    <scope>IDENTIFICATION</scope>
</reference>
<evidence type="ECO:0000313" key="5">
    <source>
        <dbReference type="Proteomes" id="UP000257200"/>
    </source>
</evidence>
<evidence type="ECO:0000313" key="4">
    <source>
        <dbReference type="Ensembl" id="ENSAPOP00000007295.1"/>
    </source>
</evidence>
<proteinExistence type="inferred from homology"/>
<organism evidence="4 5">
    <name type="scientific">Acanthochromis polyacanthus</name>
    <name type="common">spiny chromis</name>
    <dbReference type="NCBI Taxonomy" id="80966"/>
    <lineage>
        <taxon>Eukaryota</taxon>
        <taxon>Metazoa</taxon>
        <taxon>Chordata</taxon>
        <taxon>Craniata</taxon>
        <taxon>Vertebrata</taxon>
        <taxon>Euteleostomi</taxon>
        <taxon>Actinopterygii</taxon>
        <taxon>Neopterygii</taxon>
        <taxon>Teleostei</taxon>
        <taxon>Neoteleostei</taxon>
        <taxon>Acanthomorphata</taxon>
        <taxon>Ovalentaria</taxon>
        <taxon>Pomacentridae</taxon>
        <taxon>Acanthochromis</taxon>
    </lineage>
</organism>
<dbReference type="PANTHER" id="PTHR11590">
    <property type="entry name" value="PROTEIN-GLUTAMINE GAMMA-GLUTAMYLTRANSFERASE"/>
    <property type="match status" value="1"/>
</dbReference>
<dbReference type="AlphaFoldDB" id="A0A3Q1FKC5"/>
<dbReference type="Proteomes" id="UP000257200">
    <property type="component" value="Unplaced"/>
</dbReference>
<dbReference type="GO" id="GO:0005739">
    <property type="term" value="C:mitochondrion"/>
    <property type="evidence" value="ECO:0007669"/>
    <property type="project" value="TreeGrafter"/>
</dbReference>
<dbReference type="InterPro" id="IPR014756">
    <property type="entry name" value="Ig_E-set"/>
</dbReference>
<accession>A0A3Q1FKC5</accession>
<dbReference type="Ensembl" id="ENSAPOT00000005185.1">
    <property type="protein sequence ID" value="ENSAPOP00000007295.1"/>
    <property type="gene ID" value="ENSAPOG00000009245.1"/>
</dbReference>
<dbReference type="STRING" id="80966.ENSAPOP00000007295"/>
<dbReference type="Pfam" id="PF00868">
    <property type="entry name" value="Transglut_N"/>
    <property type="match status" value="1"/>
</dbReference>
<evidence type="ECO:0000259" key="3">
    <source>
        <dbReference type="Pfam" id="PF00868"/>
    </source>
</evidence>
<reference evidence="4" key="1">
    <citation type="submission" date="2025-08" db="UniProtKB">
        <authorList>
            <consortium name="Ensembl"/>
        </authorList>
    </citation>
    <scope>IDENTIFICATION</scope>
</reference>
<comment type="similarity">
    <text evidence="1">Belongs to the transglutaminase superfamily. Transglutaminase family.</text>
</comment>
<evidence type="ECO:0000256" key="2">
    <source>
        <dbReference type="SAM" id="MobiDB-lite"/>
    </source>
</evidence>